<evidence type="ECO:0000313" key="1">
    <source>
        <dbReference type="EMBL" id="TFJ99080.1"/>
    </source>
</evidence>
<keyword evidence="1" id="KW-0251">Elongation factor</keyword>
<dbReference type="EMBL" id="QXTE01000350">
    <property type="protein sequence ID" value="TFJ99080.1"/>
    <property type="molecule type" value="Genomic_DNA"/>
</dbReference>
<evidence type="ECO:0000313" key="2">
    <source>
        <dbReference type="Proteomes" id="UP000297703"/>
    </source>
</evidence>
<dbReference type="AlphaFoldDB" id="A0A4D9DNP3"/>
<reference evidence="1 2" key="2">
    <citation type="submission" date="2019-04" db="EMBL/GenBank/DDBJ databases">
        <title>The genome sequence of big-headed turtle.</title>
        <authorList>
            <person name="Gong S."/>
        </authorList>
    </citation>
    <scope>NUCLEOTIDE SEQUENCE [LARGE SCALE GENOMIC DNA]</scope>
    <source>
        <strain evidence="1">DO16091913</strain>
        <tissue evidence="1">Muscle</tissue>
    </source>
</reference>
<sequence length="119" mass="14006">MCLSFLQLDLAREMLVSQCQGILHVAKKLCQIGKAYLAFTLWAACEDMEDGIKEYVHPHIFGHMIHYIVPKLLYYWPLPGNRLRLNIRYKSSSPPHYWQRVLKINLNQNSGFQVWAHFC</sequence>
<comment type="caution">
    <text evidence="1">The sequence shown here is derived from an EMBL/GenBank/DDBJ whole genome shotgun (WGS) entry which is preliminary data.</text>
</comment>
<reference evidence="1 2" key="1">
    <citation type="submission" date="2019-04" db="EMBL/GenBank/DDBJ databases">
        <title>Draft genome of the big-headed turtle Platysternon megacephalum.</title>
        <authorList>
            <person name="Gong S."/>
        </authorList>
    </citation>
    <scope>NUCLEOTIDE SEQUENCE [LARGE SCALE GENOMIC DNA]</scope>
    <source>
        <strain evidence="1">DO16091913</strain>
        <tissue evidence="1">Muscle</tissue>
    </source>
</reference>
<accession>A0A4D9DNP3</accession>
<proteinExistence type="predicted"/>
<keyword evidence="2" id="KW-1185">Reference proteome</keyword>
<dbReference type="Proteomes" id="UP000297703">
    <property type="component" value="Unassembled WGS sequence"/>
</dbReference>
<protein>
    <submittedName>
        <fullName evidence="1">Elongation factor 1-gamma</fullName>
    </submittedName>
</protein>
<dbReference type="GO" id="GO:0003746">
    <property type="term" value="F:translation elongation factor activity"/>
    <property type="evidence" value="ECO:0007669"/>
    <property type="project" value="UniProtKB-KW"/>
</dbReference>
<name>A0A4D9DNP3_9SAUR</name>
<organism evidence="1 2">
    <name type="scientific">Platysternon megacephalum</name>
    <name type="common">big-headed turtle</name>
    <dbReference type="NCBI Taxonomy" id="55544"/>
    <lineage>
        <taxon>Eukaryota</taxon>
        <taxon>Metazoa</taxon>
        <taxon>Chordata</taxon>
        <taxon>Craniata</taxon>
        <taxon>Vertebrata</taxon>
        <taxon>Euteleostomi</taxon>
        <taxon>Archelosauria</taxon>
        <taxon>Testudinata</taxon>
        <taxon>Testudines</taxon>
        <taxon>Cryptodira</taxon>
        <taxon>Durocryptodira</taxon>
        <taxon>Testudinoidea</taxon>
        <taxon>Platysternidae</taxon>
        <taxon>Platysternon</taxon>
    </lineage>
</organism>
<keyword evidence="1" id="KW-0648">Protein biosynthesis</keyword>
<gene>
    <name evidence="1" type="ORF">DR999_PMT18910</name>
</gene>